<dbReference type="AlphaFoldDB" id="A0A0E9QRI8"/>
<dbReference type="EMBL" id="GBXM01089530">
    <property type="protein sequence ID" value="JAH19047.1"/>
    <property type="molecule type" value="Transcribed_RNA"/>
</dbReference>
<name>A0A0E9QRI8_ANGAN</name>
<organism evidence="1">
    <name type="scientific">Anguilla anguilla</name>
    <name type="common">European freshwater eel</name>
    <name type="synonym">Muraena anguilla</name>
    <dbReference type="NCBI Taxonomy" id="7936"/>
    <lineage>
        <taxon>Eukaryota</taxon>
        <taxon>Metazoa</taxon>
        <taxon>Chordata</taxon>
        <taxon>Craniata</taxon>
        <taxon>Vertebrata</taxon>
        <taxon>Euteleostomi</taxon>
        <taxon>Actinopterygii</taxon>
        <taxon>Neopterygii</taxon>
        <taxon>Teleostei</taxon>
        <taxon>Anguilliformes</taxon>
        <taxon>Anguillidae</taxon>
        <taxon>Anguilla</taxon>
    </lineage>
</organism>
<reference evidence="1" key="2">
    <citation type="journal article" date="2015" name="Fish Shellfish Immunol.">
        <title>Early steps in the European eel (Anguilla anguilla)-Vibrio vulnificus interaction in the gills: Role of the RtxA13 toxin.</title>
        <authorList>
            <person name="Callol A."/>
            <person name="Pajuelo D."/>
            <person name="Ebbesson L."/>
            <person name="Teles M."/>
            <person name="MacKenzie S."/>
            <person name="Amaro C."/>
        </authorList>
    </citation>
    <scope>NUCLEOTIDE SEQUENCE</scope>
</reference>
<evidence type="ECO:0000313" key="1">
    <source>
        <dbReference type="EMBL" id="JAH19047.1"/>
    </source>
</evidence>
<accession>A0A0E9QRI8</accession>
<protein>
    <submittedName>
        <fullName evidence="1">Uncharacterized protein</fullName>
    </submittedName>
</protein>
<sequence length="77" mass="9074">MCIRDLQRCQHSLDYPERKSGYTFKVAMCKPSGHAFERRTHRTMDLHSCRRDKRDILKHCGGMDLLLVLSHFCLPLI</sequence>
<proteinExistence type="predicted"/>
<reference evidence="1" key="1">
    <citation type="submission" date="2014-11" db="EMBL/GenBank/DDBJ databases">
        <authorList>
            <person name="Amaro Gonzalez C."/>
        </authorList>
    </citation>
    <scope>NUCLEOTIDE SEQUENCE</scope>
</reference>